<feature type="compositionally biased region" description="Polar residues" evidence="1">
    <location>
        <begin position="267"/>
        <end position="282"/>
    </location>
</feature>
<dbReference type="AlphaFoldDB" id="A0A8H5LPB1"/>
<dbReference type="EMBL" id="JAACJM010000030">
    <property type="protein sequence ID" value="KAF5364955.1"/>
    <property type="molecule type" value="Genomic_DNA"/>
</dbReference>
<feature type="region of interest" description="Disordered" evidence="1">
    <location>
        <begin position="299"/>
        <end position="336"/>
    </location>
</feature>
<dbReference type="Proteomes" id="UP000559256">
    <property type="component" value="Unassembled WGS sequence"/>
</dbReference>
<accession>A0A8H5LPB1</accession>
<evidence type="ECO:0000256" key="1">
    <source>
        <dbReference type="SAM" id="MobiDB-lite"/>
    </source>
</evidence>
<organism evidence="2 3">
    <name type="scientific">Tetrapyrgos nigripes</name>
    <dbReference type="NCBI Taxonomy" id="182062"/>
    <lineage>
        <taxon>Eukaryota</taxon>
        <taxon>Fungi</taxon>
        <taxon>Dikarya</taxon>
        <taxon>Basidiomycota</taxon>
        <taxon>Agaricomycotina</taxon>
        <taxon>Agaricomycetes</taxon>
        <taxon>Agaricomycetidae</taxon>
        <taxon>Agaricales</taxon>
        <taxon>Marasmiineae</taxon>
        <taxon>Marasmiaceae</taxon>
        <taxon>Tetrapyrgos</taxon>
    </lineage>
</organism>
<gene>
    <name evidence="2" type="ORF">D9758_008111</name>
</gene>
<evidence type="ECO:0000313" key="3">
    <source>
        <dbReference type="Proteomes" id="UP000559256"/>
    </source>
</evidence>
<protein>
    <submittedName>
        <fullName evidence="2">Uncharacterized protein</fullName>
    </submittedName>
</protein>
<feature type="region of interest" description="Disordered" evidence="1">
    <location>
        <begin position="262"/>
        <end position="287"/>
    </location>
</feature>
<keyword evidence="3" id="KW-1185">Reference proteome</keyword>
<sequence length="336" mass="37277">MPDVAVLFNFRGKLHAPYVLTEDGKTKTSSCHLSPVATSLICEEGKEIETLDVYDVKALNLPEVPEPFLSTRPDSPVIMHTKSWFTAALSDVSRVLIDNLSQLMLQAYHAFCGSPNKEVQHVIFQTGYFIADLLFPRPTTLELKEEHLEVLPNGSRKIADDAVIQLFPYDRRPICVVPLTPIFTFDDTGRITGFTNAFFTITRRNIRKLAPKALSLQLEPVYESLQLENPAPQERNWRWSPNDALAQFNMGMKAWYQRQGVQFPDNPASTDLPGTSTNSTFGNPAPSIILPADGSIVDVSTSKTTTNGNDFADPATLSRPSTPKPSRGVRILDATD</sequence>
<evidence type="ECO:0000313" key="2">
    <source>
        <dbReference type="EMBL" id="KAF5364955.1"/>
    </source>
</evidence>
<feature type="compositionally biased region" description="Polar residues" evidence="1">
    <location>
        <begin position="299"/>
        <end position="309"/>
    </location>
</feature>
<proteinExistence type="predicted"/>
<comment type="caution">
    <text evidence="2">The sequence shown here is derived from an EMBL/GenBank/DDBJ whole genome shotgun (WGS) entry which is preliminary data.</text>
</comment>
<name>A0A8H5LPB1_9AGAR</name>
<reference evidence="2 3" key="1">
    <citation type="journal article" date="2020" name="ISME J.">
        <title>Uncovering the hidden diversity of litter-decomposition mechanisms in mushroom-forming fungi.</title>
        <authorList>
            <person name="Floudas D."/>
            <person name="Bentzer J."/>
            <person name="Ahren D."/>
            <person name="Johansson T."/>
            <person name="Persson P."/>
            <person name="Tunlid A."/>
        </authorList>
    </citation>
    <scope>NUCLEOTIDE SEQUENCE [LARGE SCALE GENOMIC DNA]</scope>
    <source>
        <strain evidence="2 3">CBS 291.85</strain>
    </source>
</reference>